<dbReference type="AlphaFoldDB" id="A0A397V5W4"/>
<name>A0A397V5W4_9GLOM</name>
<comment type="caution">
    <text evidence="1">The sequence shown here is derived from an EMBL/GenBank/DDBJ whole genome shotgun (WGS) entry which is preliminary data.</text>
</comment>
<keyword evidence="2" id="KW-1185">Reference proteome</keyword>
<sequence length="329" mass="37157">MVRRQKKPEITETRNGVQNFIKFMRDFYPNELAFPVQENYLKEYIAYKVKMGKLQTKYLVLYITNIKAHNEALGFSWTFGAIIKKALVVVSSKFQNSSGINLQDAPTEQANVTQNDNLPYNPSPCDACPFNPLPTYVNSSNLDISSRQGSDSFNASCNSQGGQFYDQNSTGLNFQDIPTYLNVQASVTQNDGRSPLSPGTSAPNVLPLSININSYTNQFDAQHVIPNNNFQTDNAYNVQTDVTQNDTFPYNMSYHDARPFPTPRINAPNNIGTQHIRIMPNNNLIYSQSFPDAHLSPQPEISNLQNILPNSDVQRKIAYLYYLLACLRR</sequence>
<dbReference type="EMBL" id="QKWP01000654">
    <property type="protein sequence ID" value="RIB16717.1"/>
    <property type="molecule type" value="Genomic_DNA"/>
</dbReference>
<dbReference type="Proteomes" id="UP000266673">
    <property type="component" value="Unassembled WGS sequence"/>
</dbReference>
<proteinExistence type="predicted"/>
<reference evidence="1 2" key="1">
    <citation type="submission" date="2018-06" db="EMBL/GenBank/DDBJ databases">
        <title>Comparative genomics reveals the genomic features of Rhizophagus irregularis, R. cerebriforme, R. diaphanum and Gigaspora rosea, and their symbiotic lifestyle signature.</title>
        <authorList>
            <person name="Morin E."/>
            <person name="San Clemente H."/>
            <person name="Chen E.C.H."/>
            <person name="De La Providencia I."/>
            <person name="Hainaut M."/>
            <person name="Kuo A."/>
            <person name="Kohler A."/>
            <person name="Murat C."/>
            <person name="Tang N."/>
            <person name="Roy S."/>
            <person name="Loubradou J."/>
            <person name="Henrissat B."/>
            <person name="Grigoriev I.V."/>
            <person name="Corradi N."/>
            <person name="Roux C."/>
            <person name="Martin F.M."/>
        </authorList>
    </citation>
    <scope>NUCLEOTIDE SEQUENCE [LARGE SCALE GENOMIC DNA]</scope>
    <source>
        <strain evidence="1 2">DAOM 194757</strain>
    </source>
</reference>
<organism evidence="1 2">
    <name type="scientific">Gigaspora rosea</name>
    <dbReference type="NCBI Taxonomy" id="44941"/>
    <lineage>
        <taxon>Eukaryota</taxon>
        <taxon>Fungi</taxon>
        <taxon>Fungi incertae sedis</taxon>
        <taxon>Mucoromycota</taxon>
        <taxon>Glomeromycotina</taxon>
        <taxon>Glomeromycetes</taxon>
        <taxon>Diversisporales</taxon>
        <taxon>Gigasporaceae</taxon>
        <taxon>Gigaspora</taxon>
    </lineage>
</organism>
<protein>
    <submittedName>
        <fullName evidence="1">Uncharacterized protein</fullName>
    </submittedName>
</protein>
<gene>
    <name evidence="1" type="ORF">C2G38_2038338</name>
</gene>
<evidence type="ECO:0000313" key="1">
    <source>
        <dbReference type="EMBL" id="RIB16717.1"/>
    </source>
</evidence>
<dbReference type="OrthoDB" id="2441935at2759"/>
<evidence type="ECO:0000313" key="2">
    <source>
        <dbReference type="Proteomes" id="UP000266673"/>
    </source>
</evidence>
<accession>A0A397V5W4</accession>